<evidence type="ECO:0000313" key="10">
    <source>
        <dbReference type="EMBL" id="NLR23581.1"/>
    </source>
</evidence>
<dbReference type="InterPro" id="IPR000673">
    <property type="entry name" value="Sig_transdc_resp-reg_Me-estase"/>
</dbReference>
<keyword evidence="13" id="KW-1185">Reference proteome</keyword>
<evidence type="ECO:0000256" key="2">
    <source>
        <dbReference type="ARBA" id="ARBA00022500"/>
    </source>
</evidence>
<dbReference type="PROSITE" id="PS50110">
    <property type="entry name" value="RESPONSE_REGULATORY"/>
    <property type="match status" value="1"/>
</dbReference>
<comment type="catalytic activity">
    <reaction evidence="4 5">
        <text>[protein]-L-glutamate 5-O-methyl ester + H2O = L-glutamyl-[protein] + methanol + H(+)</text>
        <dbReference type="Rhea" id="RHEA:23236"/>
        <dbReference type="Rhea" id="RHEA-COMP:10208"/>
        <dbReference type="Rhea" id="RHEA-COMP:10311"/>
        <dbReference type="ChEBI" id="CHEBI:15377"/>
        <dbReference type="ChEBI" id="CHEBI:15378"/>
        <dbReference type="ChEBI" id="CHEBI:17790"/>
        <dbReference type="ChEBI" id="CHEBI:29973"/>
        <dbReference type="ChEBI" id="CHEBI:82795"/>
        <dbReference type="EC" id="3.1.1.61"/>
    </reaction>
</comment>
<dbReference type="Pfam" id="PF01339">
    <property type="entry name" value="CheB_methylest"/>
    <property type="match status" value="1"/>
</dbReference>
<dbReference type="PANTHER" id="PTHR42872:SF6">
    <property type="entry name" value="PROTEIN-GLUTAMATE METHYLESTERASE_PROTEIN-GLUTAMINE GLUTAMINASE"/>
    <property type="match status" value="1"/>
</dbReference>
<dbReference type="GO" id="GO:0000156">
    <property type="term" value="F:phosphorelay response regulator activity"/>
    <property type="evidence" value="ECO:0007669"/>
    <property type="project" value="InterPro"/>
</dbReference>
<reference evidence="10" key="1">
    <citation type="submission" date="2019-10" db="EMBL/GenBank/DDBJ databases">
        <authorList>
            <person name="Paulsen S."/>
        </authorList>
    </citation>
    <scope>NUCLEOTIDE SEQUENCE</scope>
    <source>
        <strain evidence="10">LMG 19692</strain>
    </source>
</reference>
<evidence type="ECO:0000256" key="5">
    <source>
        <dbReference type="HAMAP-Rule" id="MF_00099"/>
    </source>
</evidence>
<dbReference type="GO" id="GO:0005737">
    <property type="term" value="C:cytoplasm"/>
    <property type="evidence" value="ECO:0007669"/>
    <property type="project" value="UniProtKB-SubCell"/>
</dbReference>
<dbReference type="CDD" id="cd16432">
    <property type="entry name" value="CheB_Rec"/>
    <property type="match status" value="1"/>
</dbReference>
<dbReference type="EC" id="3.5.1.44" evidence="5"/>
<dbReference type="HAMAP" id="MF_00099">
    <property type="entry name" value="CheB_chemtxs"/>
    <property type="match status" value="1"/>
</dbReference>
<evidence type="ECO:0000313" key="11">
    <source>
        <dbReference type="EMBL" id="WOX26930.1"/>
    </source>
</evidence>
<keyword evidence="3 5" id="KW-0378">Hydrolase</keyword>
<dbReference type="EMBL" id="WEIA01000017">
    <property type="protein sequence ID" value="NLR23581.1"/>
    <property type="molecule type" value="Genomic_DNA"/>
</dbReference>
<comment type="catalytic activity">
    <reaction evidence="5">
        <text>L-glutaminyl-[protein] + H2O = L-glutamyl-[protein] + NH4(+)</text>
        <dbReference type="Rhea" id="RHEA:16441"/>
        <dbReference type="Rhea" id="RHEA-COMP:10207"/>
        <dbReference type="Rhea" id="RHEA-COMP:10208"/>
        <dbReference type="ChEBI" id="CHEBI:15377"/>
        <dbReference type="ChEBI" id="CHEBI:28938"/>
        <dbReference type="ChEBI" id="CHEBI:29973"/>
        <dbReference type="ChEBI" id="CHEBI:30011"/>
        <dbReference type="EC" id="3.5.1.44"/>
    </reaction>
</comment>
<dbReference type="NCBIfam" id="NF009206">
    <property type="entry name" value="PRK12555.1"/>
    <property type="match status" value="1"/>
</dbReference>
<dbReference type="SMART" id="SM00448">
    <property type="entry name" value="REC"/>
    <property type="match status" value="1"/>
</dbReference>
<dbReference type="SUPFAM" id="SSF52172">
    <property type="entry name" value="CheY-like"/>
    <property type="match status" value="1"/>
</dbReference>
<comment type="PTM">
    <text evidence="5">Phosphorylated by CheA. Phosphorylation of the N-terminal regulatory domain activates the methylesterase activity.</text>
</comment>
<evidence type="ECO:0000313" key="12">
    <source>
        <dbReference type="Proteomes" id="UP000646877"/>
    </source>
</evidence>
<feature type="active site" evidence="5 6">
    <location>
        <position position="198"/>
    </location>
</feature>
<dbReference type="NCBIfam" id="NF001965">
    <property type="entry name" value="PRK00742.1"/>
    <property type="match status" value="1"/>
</dbReference>
<dbReference type="Gene3D" id="3.40.50.2300">
    <property type="match status" value="1"/>
</dbReference>
<dbReference type="InterPro" id="IPR008248">
    <property type="entry name" value="CheB-like"/>
</dbReference>
<dbReference type="RefSeq" id="WP_039495889.1">
    <property type="nucleotide sequence ID" value="NZ_CBCSDF010000006.1"/>
</dbReference>
<dbReference type="PIRSF" id="PIRSF000876">
    <property type="entry name" value="RR_chemtxs_CheB"/>
    <property type="match status" value="1"/>
</dbReference>
<dbReference type="InterPro" id="IPR011006">
    <property type="entry name" value="CheY-like_superfamily"/>
</dbReference>
<dbReference type="EC" id="3.1.1.61" evidence="5"/>
<dbReference type="SUPFAM" id="SSF52738">
    <property type="entry name" value="Methylesterase CheB, C-terminal domain"/>
    <property type="match status" value="1"/>
</dbReference>
<dbReference type="PANTHER" id="PTHR42872">
    <property type="entry name" value="PROTEIN-GLUTAMATE METHYLESTERASE/PROTEIN-GLUTAMINE GLUTAMINASE"/>
    <property type="match status" value="1"/>
</dbReference>
<keyword evidence="1 5" id="KW-0963">Cytoplasm</keyword>
<gene>
    <name evidence="5" type="primary">cheB</name>
    <name evidence="10" type="ORF">F9Y85_20120</name>
    <name evidence="11" type="ORF">R5H13_09625</name>
</gene>
<evidence type="ECO:0000259" key="9">
    <source>
        <dbReference type="PROSITE" id="PS50122"/>
    </source>
</evidence>
<evidence type="ECO:0000256" key="6">
    <source>
        <dbReference type="PROSITE-ProRule" id="PRU00050"/>
    </source>
</evidence>
<evidence type="ECO:0000259" key="8">
    <source>
        <dbReference type="PROSITE" id="PS50110"/>
    </source>
</evidence>
<organism evidence="10 12">
    <name type="scientific">Pseudoalteromonas maricaloris</name>
    <dbReference type="NCBI Taxonomy" id="184924"/>
    <lineage>
        <taxon>Bacteria</taxon>
        <taxon>Pseudomonadati</taxon>
        <taxon>Pseudomonadota</taxon>
        <taxon>Gammaproteobacteria</taxon>
        <taxon>Alteromonadales</taxon>
        <taxon>Pseudoalteromonadaceae</taxon>
        <taxon>Pseudoalteromonas</taxon>
    </lineage>
</organism>
<comment type="similarity">
    <text evidence="5">Belongs to the CheB family.</text>
</comment>
<proteinExistence type="inferred from homology"/>
<keyword evidence="2 5" id="KW-0145">Chemotaxis</keyword>
<dbReference type="GO" id="GO:0008984">
    <property type="term" value="F:protein-glutamate methylesterase activity"/>
    <property type="evidence" value="ECO:0007669"/>
    <property type="project" value="UniProtKB-UniRule"/>
</dbReference>
<evidence type="ECO:0000256" key="1">
    <source>
        <dbReference type="ARBA" id="ARBA00022490"/>
    </source>
</evidence>
<dbReference type="Pfam" id="PF00072">
    <property type="entry name" value="Response_reg"/>
    <property type="match status" value="1"/>
</dbReference>
<dbReference type="InterPro" id="IPR001789">
    <property type="entry name" value="Sig_transdc_resp-reg_receiver"/>
</dbReference>
<dbReference type="PROSITE" id="PS50122">
    <property type="entry name" value="CHEB"/>
    <property type="match status" value="1"/>
</dbReference>
<dbReference type="Proteomes" id="UP000646877">
    <property type="component" value="Unassembled WGS sequence"/>
</dbReference>
<accession>A0A8I2HBE1</accession>
<comment type="domain">
    <text evidence="5">Contains a C-terminal catalytic domain, and an N-terminal region which modulates catalytic activity.</text>
</comment>
<dbReference type="Gene3D" id="3.40.50.180">
    <property type="entry name" value="Methylesterase CheB, C-terminal domain"/>
    <property type="match status" value="1"/>
</dbReference>
<name>A0A8I2HBE1_9GAMM</name>
<dbReference type="CDD" id="cd17541">
    <property type="entry name" value="REC_CheB-like"/>
    <property type="match status" value="1"/>
</dbReference>
<dbReference type="AlphaFoldDB" id="A0A8I2HBE1"/>
<feature type="active site" evidence="5 6">
    <location>
        <position position="172"/>
    </location>
</feature>
<protein>
    <recommendedName>
        <fullName evidence="5">Protein-glutamate methylesterase/protein-glutamine glutaminase</fullName>
        <ecNumber evidence="5">3.1.1.61</ecNumber>
        <ecNumber evidence="5">3.5.1.44</ecNumber>
    </recommendedName>
</protein>
<evidence type="ECO:0000256" key="3">
    <source>
        <dbReference type="ARBA" id="ARBA00022801"/>
    </source>
</evidence>
<dbReference type="GO" id="GO:0006935">
    <property type="term" value="P:chemotaxis"/>
    <property type="evidence" value="ECO:0007669"/>
    <property type="project" value="UniProtKB-UniRule"/>
</dbReference>
<dbReference type="InterPro" id="IPR035909">
    <property type="entry name" value="CheB_C"/>
</dbReference>
<dbReference type="Proteomes" id="UP001304419">
    <property type="component" value="Chromosome 1"/>
</dbReference>
<feature type="active site" evidence="5 6">
    <location>
        <position position="294"/>
    </location>
</feature>
<keyword evidence="5 7" id="KW-0597">Phosphoprotein</keyword>
<comment type="subcellular location">
    <subcellularLocation>
        <location evidence="5">Cytoplasm</location>
    </subcellularLocation>
</comment>
<feature type="domain" description="CheB-type methylesterase" evidence="9">
    <location>
        <begin position="160"/>
        <end position="350"/>
    </location>
</feature>
<evidence type="ECO:0000313" key="13">
    <source>
        <dbReference type="Proteomes" id="UP001304419"/>
    </source>
</evidence>
<feature type="domain" description="Response regulatory" evidence="8">
    <location>
        <begin position="6"/>
        <end position="123"/>
    </location>
</feature>
<comment type="function">
    <text evidence="5">Involved in chemotaxis. Part of a chemotaxis signal transduction system that modulates chemotaxis in response to various stimuli. Catalyzes the demethylation of specific methylglutamate residues introduced into the chemoreceptors (methyl-accepting chemotaxis proteins or MCP) by CheR. Also mediates the irreversible deamidation of specific glutamine residues to glutamic acid.</text>
</comment>
<sequence length="350" mass="38369">MSNKISVYIIDDSAVVRQTVTAMLEYSPEICVTKVFSNPVLAQPSVLEEPPDVIILDIEMPQMDGITFLRWLMANKPIPVIICSSLTTTGAQLSVEALSLGAFEILTKPECGLKSFLESQREQFIKVVKQARFYRPKSSTEDINRAPAINVAMSTTNLAINTTDKVVAIGTSTGGTQALEYIFSQLEPELPGIVVVQHMPANFTKAFAQRLNDISKLKIKEAEHNERVLANHVYIAPGSHHLQLVRRGAFYYTQLKDGPPVQRHKPSVNVLFQSVAKQVRSNAIGFILTGMGADGAFGLLEMKKSGAKTYAQDESSSIVFGMPKEAIKLNAHSKEVTLADVPTTITQCFS</sequence>
<reference evidence="11 13" key="2">
    <citation type="submission" date="2023-10" db="EMBL/GenBank/DDBJ databases">
        <title>To unveil natural product biosynthetic capacity in Pseudoalteromonas.</title>
        <authorList>
            <person name="Wang J."/>
        </authorList>
    </citation>
    <scope>NUCLEOTIDE SEQUENCE [LARGE SCALE GENOMIC DNA]</scope>
    <source>
        <strain evidence="11 13">DSM 15914</strain>
    </source>
</reference>
<evidence type="ECO:0000256" key="7">
    <source>
        <dbReference type="PROSITE-ProRule" id="PRU00169"/>
    </source>
</evidence>
<evidence type="ECO:0000256" key="4">
    <source>
        <dbReference type="ARBA" id="ARBA00048267"/>
    </source>
</evidence>
<feature type="modified residue" description="4-aspartylphosphate" evidence="5 7">
    <location>
        <position position="57"/>
    </location>
</feature>
<dbReference type="GO" id="GO:0050568">
    <property type="term" value="F:protein-glutamine glutaminase activity"/>
    <property type="evidence" value="ECO:0007669"/>
    <property type="project" value="UniProtKB-UniRule"/>
</dbReference>
<dbReference type="EMBL" id="CP137578">
    <property type="protein sequence ID" value="WOX26930.1"/>
    <property type="molecule type" value="Genomic_DNA"/>
</dbReference>